<organism evidence="8 9">
    <name type="scientific">Desulfovibrio legallii</name>
    <dbReference type="NCBI Taxonomy" id="571438"/>
    <lineage>
        <taxon>Bacteria</taxon>
        <taxon>Pseudomonadati</taxon>
        <taxon>Thermodesulfobacteriota</taxon>
        <taxon>Desulfovibrionia</taxon>
        <taxon>Desulfovibrionales</taxon>
        <taxon>Desulfovibrionaceae</taxon>
        <taxon>Desulfovibrio</taxon>
    </lineage>
</organism>
<evidence type="ECO:0000256" key="7">
    <source>
        <dbReference type="SAM" id="SignalP"/>
    </source>
</evidence>
<feature type="transmembrane region" description="Helical" evidence="6">
    <location>
        <begin position="157"/>
        <end position="179"/>
    </location>
</feature>
<feature type="chain" id="PRO_5011649325" evidence="7">
    <location>
        <begin position="27"/>
        <end position="380"/>
    </location>
</feature>
<evidence type="ECO:0000256" key="5">
    <source>
        <dbReference type="SAM" id="MobiDB-lite"/>
    </source>
</evidence>
<dbReference type="EMBL" id="FNBX01000021">
    <property type="protein sequence ID" value="SDF97558.1"/>
    <property type="molecule type" value="Genomic_DNA"/>
</dbReference>
<feature type="transmembrane region" description="Helical" evidence="6">
    <location>
        <begin position="84"/>
        <end position="102"/>
    </location>
</feature>
<dbReference type="GO" id="GO:0016020">
    <property type="term" value="C:membrane"/>
    <property type="evidence" value="ECO:0007669"/>
    <property type="project" value="UniProtKB-SubCell"/>
</dbReference>
<dbReference type="AlphaFoldDB" id="A0A1G7QGH2"/>
<comment type="subcellular location">
    <subcellularLocation>
        <location evidence="1">Membrane</location>
        <topology evidence="1">Multi-pass membrane protein</topology>
    </subcellularLocation>
</comment>
<evidence type="ECO:0000256" key="2">
    <source>
        <dbReference type="ARBA" id="ARBA00022692"/>
    </source>
</evidence>
<feature type="transmembrane region" description="Helical" evidence="6">
    <location>
        <begin position="210"/>
        <end position="235"/>
    </location>
</feature>
<keyword evidence="3 6" id="KW-1133">Transmembrane helix</keyword>
<dbReference type="InterPro" id="IPR007688">
    <property type="entry name" value="Conjugal_tfr_TrbL/VirB6"/>
</dbReference>
<keyword evidence="2 6" id="KW-0812">Transmembrane</keyword>
<sequence>MNKPRFALFALVCLLAVLCLPGGALAAADTDFVSKLVSSFYDKTSAWEPILKKYALLVFRWLLILEVCFLGIKAALNREQVGDIFKHFVMLLLMAGFFLAVINNYKEWSWNLIDGLKQIGFELSSPQYSSDSPFIAGMKIVNLILSKLSAWSPGNSVALLLAALVVMVCFALISAQVVFIKCEAMIAMMAALILVSFGGSSFLKDYAVNALRYVLAVAFKLFVMQLVLGVGLAFIQDFDTSTAELQDIFIVIGASIVLLALVKSIPDTCAGIINGSHVSGGAAITAATAAVGGAVAGAVGGSIAAGRSAAVTTQNVKDASNIAGMEGKSGMGKGVSVARSMWGARQDAKTAGEKALATRSRSEMKERLERARMATESDNS</sequence>
<evidence type="ECO:0000256" key="3">
    <source>
        <dbReference type="ARBA" id="ARBA00022989"/>
    </source>
</evidence>
<proteinExistence type="predicted"/>
<dbReference type="STRING" id="571438.SAMN05192586_12128"/>
<keyword evidence="9" id="KW-1185">Reference proteome</keyword>
<reference evidence="9" key="1">
    <citation type="submission" date="2016-10" db="EMBL/GenBank/DDBJ databases">
        <authorList>
            <person name="Varghese N."/>
            <person name="Submissions S."/>
        </authorList>
    </citation>
    <scope>NUCLEOTIDE SEQUENCE [LARGE SCALE GENOMIC DNA]</scope>
    <source>
        <strain evidence="9">KHC7</strain>
    </source>
</reference>
<evidence type="ECO:0000256" key="6">
    <source>
        <dbReference type="SAM" id="Phobius"/>
    </source>
</evidence>
<feature type="transmembrane region" description="Helical" evidence="6">
    <location>
        <begin position="50"/>
        <end position="72"/>
    </location>
</feature>
<dbReference type="Pfam" id="PF04610">
    <property type="entry name" value="TrbL"/>
    <property type="match status" value="1"/>
</dbReference>
<feature type="transmembrane region" description="Helical" evidence="6">
    <location>
        <begin position="247"/>
        <end position="265"/>
    </location>
</feature>
<evidence type="ECO:0000256" key="1">
    <source>
        <dbReference type="ARBA" id="ARBA00004141"/>
    </source>
</evidence>
<keyword evidence="7" id="KW-0732">Signal</keyword>
<keyword evidence="4 6" id="KW-0472">Membrane</keyword>
<gene>
    <name evidence="8" type="ORF">SAMN05192586_12128</name>
</gene>
<feature type="transmembrane region" description="Helical" evidence="6">
    <location>
        <begin position="186"/>
        <end position="204"/>
    </location>
</feature>
<dbReference type="GO" id="GO:0030255">
    <property type="term" value="P:protein secretion by the type IV secretion system"/>
    <property type="evidence" value="ECO:0007669"/>
    <property type="project" value="InterPro"/>
</dbReference>
<evidence type="ECO:0000313" key="9">
    <source>
        <dbReference type="Proteomes" id="UP000199355"/>
    </source>
</evidence>
<feature type="region of interest" description="Disordered" evidence="5">
    <location>
        <begin position="348"/>
        <end position="380"/>
    </location>
</feature>
<dbReference type="InterPro" id="IPR014150">
    <property type="entry name" value="Conjugal_tfr_TrbL"/>
</dbReference>
<accession>A0A1G7QGH2</accession>
<dbReference type="OrthoDB" id="5444062at2"/>
<feature type="signal peptide" evidence="7">
    <location>
        <begin position="1"/>
        <end position="26"/>
    </location>
</feature>
<feature type="compositionally biased region" description="Basic and acidic residues" evidence="5">
    <location>
        <begin position="360"/>
        <end position="380"/>
    </location>
</feature>
<name>A0A1G7QGH2_9BACT</name>
<dbReference type="NCBIfam" id="TIGR02783">
    <property type="entry name" value="TrbL_P"/>
    <property type="match status" value="1"/>
</dbReference>
<evidence type="ECO:0000256" key="4">
    <source>
        <dbReference type="ARBA" id="ARBA00023136"/>
    </source>
</evidence>
<protein>
    <submittedName>
        <fullName evidence="8">Type IV secretion system protein TrbL</fullName>
    </submittedName>
</protein>
<dbReference type="RefSeq" id="WP_092155066.1">
    <property type="nucleotide sequence ID" value="NZ_FNBX01000021.1"/>
</dbReference>
<evidence type="ECO:0000313" key="8">
    <source>
        <dbReference type="EMBL" id="SDF97558.1"/>
    </source>
</evidence>
<dbReference type="Proteomes" id="UP000199355">
    <property type="component" value="Unassembled WGS sequence"/>
</dbReference>